<dbReference type="InterPro" id="IPR000424">
    <property type="entry name" value="Primosome_PriB/ssb"/>
</dbReference>
<protein>
    <recommendedName>
        <fullName evidence="5">SsDNA binding protein</fullName>
    </recommendedName>
</protein>
<gene>
    <name evidence="3" type="ORF">PoMZ_08306</name>
</gene>
<keyword evidence="1 2" id="KW-0238">DNA-binding</keyword>
<name>A0A4P7NHA4_PYROR</name>
<dbReference type="Pfam" id="PF00436">
    <property type="entry name" value="SSB"/>
    <property type="match status" value="1"/>
</dbReference>
<accession>A0A4P7NHA4</accession>
<dbReference type="FunFam" id="2.40.50.140:FF:000388">
    <property type="entry name" value="SsDNA binding protein, putative"/>
    <property type="match status" value="1"/>
</dbReference>
<dbReference type="Gene3D" id="2.40.50.140">
    <property type="entry name" value="Nucleic acid-binding proteins"/>
    <property type="match status" value="1"/>
</dbReference>
<dbReference type="AlphaFoldDB" id="A0A4P7NHA4"/>
<sequence>MQLRVLPFQTRLVKKPTRRTTELLPPFPPHHFTETPRQLVDVKDKSTYIQTKNIIDRKSTRKRKKTEKKNTMSAFLARRNFSAALGARAFSSTTARPLAKITIIGNLADTPELQATSTGREVVRYAVASNTGPRDNRTTSWFNVTSFQPEGPARDYLQSLPKGTTIYLEGDASMKTYTDAEGKTKRSLSIVQRTIEVLKRPTEPSS</sequence>
<dbReference type="GO" id="GO:0006264">
    <property type="term" value="P:mitochondrial DNA replication"/>
    <property type="evidence" value="ECO:0007669"/>
    <property type="project" value="TreeGrafter"/>
</dbReference>
<evidence type="ECO:0008006" key="5">
    <source>
        <dbReference type="Google" id="ProtNLM"/>
    </source>
</evidence>
<dbReference type="SUPFAM" id="SSF50249">
    <property type="entry name" value="Nucleic acid-binding proteins"/>
    <property type="match status" value="1"/>
</dbReference>
<dbReference type="PANTHER" id="PTHR10302">
    <property type="entry name" value="SINGLE-STRANDED DNA-BINDING PROTEIN"/>
    <property type="match status" value="1"/>
</dbReference>
<evidence type="ECO:0000313" key="4">
    <source>
        <dbReference type="Proteomes" id="UP000294847"/>
    </source>
</evidence>
<dbReference type="Proteomes" id="UP000294847">
    <property type="component" value="Chromosome 4"/>
</dbReference>
<evidence type="ECO:0000313" key="3">
    <source>
        <dbReference type="EMBL" id="QBZ61357.1"/>
    </source>
</evidence>
<dbReference type="CDD" id="cd04496">
    <property type="entry name" value="SSB_OBF"/>
    <property type="match status" value="1"/>
</dbReference>
<dbReference type="InterPro" id="IPR011344">
    <property type="entry name" value="ssDNA-bd"/>
</dbReference>
<dbReference type="GO" id="GO:0042645">
    <property type="term" value="C:mitochondrial nucleoid"/>
    <property type="evidence" value="ECO:0007669"/>
    <property type="project" value="TreeGrafter"/>
</dbReference>
<evidence type="ECO:0000256" key="2">
    <source>
        <dbReference type="PROSITE-ProRule" id="PRU00252"/>
    </source>
</evidence>
<proteinExistence type="predicted"/>
<dbReference type="GO" id="GO:0003697">
    <property type="term" value="F:single-stranded DNA binding"/>
    <property type="evidence" value="ECO:0007669"/>
    <property type="project" value="InterPro"/>
</dbReference>
<dbReference type="InterPro" id="IPR012340">
    <property type="entry name" value="NA-bd_OB-fold"/>
</dbReference>
<dbReference type="EMBL" id="CP034207">
    <property type="protein sequence ID" value="QBZ61357.1"/>
    <property type="molecule type" value="Genomic_DNA"/>
</dbReference>
<evidence type="ECO:0000256" key="1">
    <source>
        <dbReference type="ARBA" id="ARBA00023125"/>
    </source>
</evidence>
<dbReference type="PROSITE" id="PS50935">
    <property type="entry name" value="SSB"/>
    <property type="match status" value="1"/>
</dbReference>
<organism evidence="3 4">
    <name type="scientific">Pyricularia oryzae</name>
    <name type="common">Rice blast fungus</name>
    <name type="synonym">Magnaporthe oryzae</name>
    <dbReference type="NCBI Taxonomy" id="318829"/>
    <lineage>
        <taxon>Eukaryota</taxon>
        <taxon>Fungi</taxon>
        <taxon>Dikarya</taxon>
        <taxon>Ascomycota</taxon>
        <taxon>Pezizomycotina</taxon>
        <taxon>Sordariomycetes</taxon>
        <taxon>Sordariomycetidae</taxon>
        <taxon>Magnaporthales</taxon>
        <taxon>Pyriculariaceae</taxon>
        <taxon>Pyricularia</taxon>
    </lineage>
</organism>
<dbReference type="PANTHER" id="PTHR10302:SF0">
    <property type="entry name" value="SINGLE-STRANDED DNA-BINDING PROTEIN, MITOCHONDRIAL"/>
    <property type="match status" value="1"/>
</dbReference>
<reference evidence="3 4" key="1">
    <citation type="journal article" date="2019" name="Mol. Biol. Evol.">
        <title>Blast fungal genomes show frequent chromosomal changes, gene gains and losses, and effector gene turnover.</title>
        <authorList>
            <person name="Gomez Luciano L.B."/>
            <person name="Jason Tsai I."/>
            <person name="Chuma I."/>
            <person name="Tosa Y."/>
            <person name="Chen Y.H."/>
            <person name="Li J.Y."/>
            <person name="Li M.Y."/>
            <person name="Jade Lu M.Y."/>
            <person name="Nakayashiki H."/>
            <person name="Li W.H."/>
        </authorList>
    </citation>
    <scope>NUCLEOTIDE SEQUENCE [LARGE SCALE GENOMIC DNA]</scope>
    <source>
        <strain evidence="3">MZ5-1-6</strain>
    </source>
</reference>